<name>A0AAW4XSF2_9BURK</name>
<proteinExistence type="predicted"/>
<evidence type="ECO:0000256" key="1">
    <source>
        <dbReference type="SAM" id="MobiDB-lite"/>
    </source>
</evidence>
<dbReference type="InterPro" id="IPR036388">
    <property type="entry name" value="WH-like_DNA-bd_sf"/>
</dbReference>
<organism evidence="2 3">
    <name type="scientific">Comamonas koreensis</name>
    <dbReference type="NCBI Taxonomy" id="160825"/>
    <lineage>
        <taxon>Bacteria</taxon>
        <taxon>Pseudomonadati</taxon>
        <taxon>Pseudomonadota</taxon>
        <taxon>Betaproteobacteria</taxon>
        <taxon>Burkholderiales</taxon>
        <taxon>Comamonadaceae</taxon>
        <taxon>Comamonas</taxon>
    </lineage>
</organism>
<gene>
    <name evidence="2" type="ORF">LPW39_04050</name>
</gene>
<evidence type="ECO:0000313" key="3">
    <source>
        <dbReference type="Proteomes" id="UP001199260"/>
    </source>
</evidence>
<reference evidence="2 3" key="1">
    <citation type="submission" date="2021-11" db="EMBL/GenBank/DDBJ databases">
        <title>Genome sequence.</title>
        <authorList>
            <person name="Sun Q."/>
        </authorList>
    </citation>
    <scope>NUCLEOTIDE SEQUENCE [LARGE SCALE GENOMIC DNA]</scope>
    <source>
        <strain evidence="2 3">KCTC 12005</strain>
    </source>
</reference>
<dbReference type="EMBL" id="JAJNCT010000005">
    <property type="protein sequence ID" value="MCD2164305.1"/>
    <property type="molecule type" value="Genomic_DNA"/>
</dbReference>
<comment type="caution">
    <text evidence="2">The sequence shown here is derived from an EMBL/GenBank/DDBJ whole genome shotgun (WGS) entry which is preliminary data.</text>
</comment>
<sequence length="286" mass="31266">MSIKLMTAVFDRYPNGGGEMLLALALADHASDDGTKVYPSIKALAEKTRQSERTVQYQLRRMQETGWLILVGAGNGGRSMTSEYRISPIWIKGAEIAPFKKGATDDTKGASDNTKGCNLTHERVQPIAPANNRQEPSENHQVTVIDGASAKKPKANRSTVLPADFMPNETAEAMAREMGLNLGDQQAAFEDHHAAKGSTFIDWQAAFRTWLRNATRFGRSTPAPGAPQRSGETGYQRSMRERAQEVVPSIARQAPEASPTDFFKNQAIEVAARRIEQPQKRIGGGA</sequence>
<protein>
    <submittedName>
        <fullName evidence="2">Helix-turn-helix domain-containing protein</fullName>
    </submittedName>
</protein>
<dbReference type="Pfam" id="PF13730">
    <property type="entry name" value="HTH_36"/>
    <property type="match status" value="1"/>
</dbReference>
<evidence type="ECO:0000313" key="2">
    <source>
        <dbReference type="EMBL" id="MCD2164305.1"/>
    </source>
</evidence>
<dbReference type="Gene3D" id="1.10.10.10">
    <property type="entry name" value="Winged helix-like DNA-binding domain superfamily/Winged helix DNA-binding domain"/>
    <property type="match status" value="1"/>
</dbReference>
<accession>A0AAW4XSF2</accession>
<dbReference type="Proteomes" id="UP001199260">
    <property type="component" value="Unassembled WGS sequence"/>
</dbReference>
<dbReference type="RefSeq" id="WP_230771534.1">
    <property type="nucleotide sequence ID" value="NZ_JAJNCT010000005.1"/>
</dbReference>
<feature type="region of interest" description="Disordered" evidence="1">
    <location>
        <begin position="216"/>
        <end position="262"/>
    </location>
</feature>
<dbReference type="AlphaFoldDB" id="A0AAW4XSF2"/>
<keyword evidence="3" id="KW-1185">Reference proteome</keyword>